<sequence length="117" mass="13267">MASEVGEKDVSVRRYDEASSSEECMMRYVRRTSIAKRLPMLESERSLSHGHNDPTHALVTIEVSIKVTRKVGVLDCAWLEKYKETYVNPCPTFYSQHTIKGTGVDKGTHDASRKGYK</sequence>
<evidence type="ECO:0000313" key="2">
    <source>
        <dbReference type="Proteomes" id="UP001367508"/>
    </source>
</evidence>
<keyword evidence="2" id="KW-1185">Reference proteome</keyword>
<organism evidence="1 2">
    <name type="scientific">Canavalia gladiata</name>
    <name type="common">Sword bean</name>
    <name type="synonym">Dolichos gladiatus</name>
    <dbReference type="NCBI Taxonomy" id="3824"/>
    <lineage>
        <taxon>Eukaryota</taxon>
        <taxon>Viridiplantae</taxon>
        <taxon>Streptophyta</taxon>
        <taxon>Embryophyta</taxon>
        <taxon>Tracheophyta</taxon>
        <taxon>Spermatophyta</taxon>
        <taxon>Magnoliopsida</taxon>
        <taxon>eudicotyledons</taxon>
        <taxon>Gunneridae</taxon>
        <taxon>Pentapetalae</taxon>
        <taxon>rosids</taxon>
        <taxon>fabids</taxon>
        <taxon>Fabales</taxon>
        <taxon>Fabaceae</taxon>
        <taxon>Papilionoideae</taxon>
        <taxon>50 kb inversion clade</taxon>
        <taxon>NPAAA clade</taxon>
        <taxon>indigoferoid/millettioid clade</taxon>
        <taxon>Phaseoleae</taxon>
        <taxon>Canavalia</taxon>
    </lineage>
</organism>
<protein>
    <submittedName>
        <fullName evidence="1">Uncharacterized protein</fullName>
    </submittedName>
</protein>
<name>A0AAN9LME4_CANGL</name>
<proteinExistence type="predicted"/>
<comment type="caution">
    <text evidence="1">The sequence shown here is derived from an EMBL/GenBank/DDBJ whole genome shotgun (WGS) entry which is preliminary data.</text>
</comment>
<accession>A0AAN9LME4</accession>
<reference evidence="1 2" key="1">
    <citation type="submission" date="2024-01" db="EMBL/GenBank/DDBJ databases">
        <title>The genomes of 5 underutilized Papilionoideae crops provide insights into root nodulation and disease resistanc.</title>
        <authorList>
            <person name="Jiang F."/>
        </authorList>
    </citation>
    <scope>NUCLEOTIDE SEQUENCE [LARGE SCALE GENOMIC DNA]</scope>
    <source>
        <strain evidence="1">LVBAO_FW01</strain>
        <tissue evidence="1">Leaves</tissue>
    </source>
</reference>
<dbReference type="AlphaFoldDB" id="A0AAN9LME4"/>
<gene>
    <name evidence="1" type="ORF">VNO77_19261</name>
</gene>
<dbReference type="Proteomes" id="UP001367508">
    <property type="component" value="Unassembled WGS sequence"/>
</dbReference>
<evidence type="ECO:0000313" key="1">
    <source>
        <dbReference type="EMBL" id="KAK7338639.1"/>
    </source>
</evidence>
<dbReference type="EMBL" id="JAYMYQ010000004">
    <property type="protein sequence ID" value="KAK7338639.1"/>
    <property type="molecule type" value="Genomic_DNA"/>
</dbReference>